<keyword evidence="8" id="KW-1185">Reference proteome</keyword>
<dbReference type="Proteomes" id="UP000837857">
    <property type="component" value="Chromosome 23"/>
</dbReference>
<dbReference type="InterPro" id="IPR036236">
    <property type="entry name" value="Znf_C2H2_sf"/>
</dbReference>
<feature type="compositionally biased region" description="Polar residues" evidence="5">
    <location>
        <begin position="49"/>
        <end position="74"/>
    </location>
</feature>
<evidence type="ECO:0000313" key="8">
    <source>
        <dbReference type="Proteomes" id="UP000837857"/>
    </source>
</evidence>
<dbReference type="InterPro" id="IPR013087">
    <property type="entry name" value="Znf_C2H2_type"/>
</dbReference>
<organism evidence="7 8">
    <name type="scientific">Iphiclides podalirius</name>
    <name type="common">scarce swallowtail</name>
    <dbReference type="NCBI Taxonomy" id="110791"/>
    <lineage>
        <taxon>Eukaryota</taxon>
        <taxon>Metazoa</taxon>
        <taxon>Ecdysozoa</taxon>
        <taxon>Arthropoda</taxon>
        <taxon>Hexapoda</taxon>
        <taxon>Insecta</taxon>
        <taxon>Pterygota</taxon>
        <taxon>Neoptera</taxon>
        <taxon>Endopterygota</taxon>
        <taxon>Lepidoptera</taxon>
        <taxon>Glossata</taxon>
        <taxon>Ditrysia</taxon>
        <taxon>Papilionoidea</taxon>
        <taxon>Papilionidae</taxon>
        <taxon>Papilioninae</taxon>
        <taxon>Iphiclides</taxon>
    </lineage>
</organism>
<name>A0ABN8IFN9_9NEOP</name>
<feature type="compositionally biased region" description="Pro residues" evidence="5">
    <location>
        <begin position="99"/>
        <end position="109"/>
    </location>
</feature>
<dbReference type="PROSITE" id="PS00028">
    <property type="entry name" value="ZINC_FINGER_C2H2_1"/>
    <property type="match status" value="3"/>
</dbReference>
<protein>
    <recommendedName>
        <fullName evidence="6">C2H2-type domain-containing protein</fullName>
    </recommendedName>
</protein>
<evidence type="ECO:0000256" key="3">
    <source>
        <dbReference type="ARBA" id="ARBA00022833"/>
    </source>
</evidence>
<sequence length="284" mass="32251">MDEIGGAGRRESVMLPSSMEACEPPVQLEPVDLSLKRPPTPRRRPRTLESASSSRALRQDESTSIQLPFQTSHQMPKIKVGPDLRSARRYKHHTNKSKPPLPQPAPPQPNQHLSGVEVSACKPFLPPLLPFPIANSNQPNAGPEMELKSFLLNTALQNALTDSLNQLTQRRFAKPALDTKRPRVEEFTNNNNEETQSKRRLHKCDVAGCHKVYTKSSHLKAHKRTHTGEKPYSCGWAGCEWRFARSDELTRHTRKHTGHRPFTCPLCRRSFARSDHLGLHMRRH</sequence>
<keyword evidence="3" id="KW-0862">Zinc</keyword>
<evidence type="ECO:0000256" key="1">
    <source>
        <dbReference type="ARBA" id="ARBA00022723"/>
    </source>
</evidence>
<dbReference type="Pfam" id="PF00096">
    <property type="entry name" value="zf-C2H2"/>
    <property type="match status" value="3"/>
</dbReference>
<gene>
    <name evidence="7" type="ORF">IPOD504_LOCUS9471</name>
</gene>
<dbReference type="PANTHER" id="PTHR23235:SF48">
    <property type="entry name" value="KRUEPPEL-LIKE FACTOR 3"/>
    <property type="match status" value="1"/>
</dbReference>
<proteinExistence type="predicted"/>
<dbReference type="SMART" id="SM00355">
    <property type="entry name" value="ZnF_C2H2"/>
    <property type="match status" value="3"/>
</dbReference>
<dbReference type="PROSITE" id="PS50157">
    <property type="entry name" value="ZINC_FINGER_C2H2_2"/>
    <property type="match status" value="3"/>
</dbReference>
<feature type="non-terminal residue" evidence="7">
    <location>
        <position position="284"/>
    </location>
</feature>
<keyword evidence="2 4" id="KW-0863">Zinc-finger</keyword>
<accession>A0ABN8IFN9</accession>
<feature type="domain" description="C2H2-type" evidence="6">
    <location>
        <begin position="232"/>
        <end position="261"/>
    </location>
</feature>
<evidence type="ECO:0000259" key="6">
    <source>
        <dbReference type="PROSITE" id="PS50157"/>
    </source>
</evidence>
<evidence type="ECO:0000256" key="5">
    <source>
        <dbReference type="SAM" id="MobiDB-lite"/>
    </source>
</evidence>
<dbReference type="PANTHER" id="PTHR23235">
    <property type="entry name" value="KRUEPPEL-LIKE TRANSCRIPTION FACTOR"/>
    <property type="match status" value="1"/>
</dbReference>
<evidence type="ECO:0000313" key="7">
    <source>
        <dbReference type="EMBL" id="CAH2056222.1"/>
    </source>
</evidence>
<feature type="compositionally biased region" description="Basic residues" evidence="5">
    <location>
        <begin position="87"/>
        <end position="96"/>
    </location>
</feature>
<feature type="domain" description="C2H2-type" evidence="6">
    <location>
        <begin position="202"/>
        <end position="231"/>
    </location>
</feature>
<dbReference type="Gene3D" id="3.30.160.60">
    <property type="entry name" value="Classic Zinc Finger"/>
    <property type="match status" value="3"/>
</dbReference>
<dbReference type="SUPFAM" id="SSF57667">
    <property type="entry name" value="beta-beta-alpha zinc fingers"/>
    <property type="match status" value="2"/>
</dbReference>
<feature type="domain" description="C2H2-type" evidence="6">
    <location>
        <begin position="262"/>
        <end position="284"/>
    </location>
</feature>
<feature type="region of interest" description="Disordered" evidence="5">
    <location>
        <begin position="1"/>
        <end position="112"/>
    </location>
</feature>
<evidence type="ECO:0000256" key="2">
    <source>
        <dbReference type="ARBA" id="ARBA00022771"/>
    </source>
</evidence>
<keyword evidence="1" id="KW-0479">Metal-binding</keyword>
<dbReference type="EMBL" id="OW152835">
    <property type="protein sequence ID" value="CAH2056222.1"/>
    <property type="molecule type" value="Genomic_DNA"/>
</dbReference>
<reference evidence="7" key="1">
    <citation type="submission" date="2022-03" db="EMBL/GenBank/DDBJ databases">
        <authorList>
            <person name="Martin H S."/>
        </authorList>
    </citation>
    <scope>NUCLEOTIDE SEQUENCE</scope>
</reference>
<evidence type="ECO:0000256" key="4">
    <source>
        <dbReference type="PROSITE-ProRule" id="PRU00042"/>
    </source>
</evidence>